<protein>
    <recommendedName>
        <fullName evidence="3">Histidinol dehydrogenase</fullName>
    </recommendedName>
</protein>
<dbReference type="Gene3D" id="3.40.50.1980">
    <property type="entry name" value="Nitrogenase molybdenum iron protein domain"/>
    <property type="match status" value="1"/>
</dbReference>
<dbReference type="Pfam" id="PF00815">
    <property type="entry name" value="Histidinol_dh"/>
    <property type="match status" value="1"/>
</dbReference>
<comment type="caution">
    <text evidence="2">The sequence shown here is derived from an EMBL/GenBank/DDBJ whole genome shotgun (WGS) entry which is preliminary data.</text>
</comment>
<keyword evidence="1" id="KW-0560">Oxidoreductase</keyword>
<dbReference type="PANTHER" id="PTHR21256">
    <property type="entry name" value="HISTIDINOL DEHYDROGENASE HDH"/>
    <property type="match status" value="1"/>
</dbReference>
<evidence type="ECO:0000313" key="2">
    <source>
        <dbReference type="EMBL" id="GAG17764.1"/>
    </source>
</evidence>
<evidence type="ECO:0008006" key="3">
    <source>
        <dbReference type="Google" id="ProtNLM"/>
    </source>
</evidence>
<proteinExistence type="predicted"/>
<dbReference type="PANTHER" id="PTHR21256:SF2">
    <property type="entry name" value="HISTIDINE BIOSYNTHESIS TRIFUNCTIONAL PROTEIN"/>
    <property type="match status" value="1"/>
</dbReference>
<dbReference type="EMBL" id="BARS01030087">
    <property type="protein sequence ID" value="GAG17764.1"/>
    <property type="molecule type" value="Genomic_DNA"/>
</dbReference>
<accession>X0VHH5</accession>
<sequence length="186" mass="20541">MTEHSVVRIVYGTEAARDSLLRRTPLEEYEAPLQLQASIQRLFGQRLSPDQVVAKILADVRSGGDASLLAYSRLLEGGEPGSLRVPEEQIRLAWERSRPALRHALELAAGRIEAFHRRQPCRSWLEWQADGGALGQIVRPLERVGIYAPHGRAPYPSSLLMAAIPARVAGVPEVVVATPRRDGELN</sequence>
<dbReference type="GO" id="GO:0051287">
    <property type="term" value="F:NAD binding"/>
    <property type="evidence" value="ECO:0007669"/>
    <property type="project" value="InterPro"/>
</dbReference>
<name>X0VHH5_9ZZZZ</name>
<dbReference type="GO" id="GO:0000105">
    <property type="term" value="P:L-histidine biosynthetic process"/>
    <property type="evidence" value="ECO:0007669"/>
    <property type="project" value="TreeGrafter"/>
</dbReference>
<reference evidence="2" key="1">
    <citation type="journal article" date="2014" name="Front. Microbiol.">
        <title>High frequency of phylogenetically diverse reductive dehalogenase-homologous genes in deep subseafloor sedimentary metagenomes.</title>
        <authorList>
            <person name="Kawai M."/>
            <person name="Futagami T."/>
            <person name="Toyoda A."/>
            <person name="Takaki Y."/>
            <person name="Nishi S."/>
            <person name="Hori S."/>
            <person name="Arai W."/>
            <person name="Tsubouchi T."/>
            <person name="Morono Y."/>
            <person name="Uchiyama I."/>
            <person name="Ito T."/>
            <person name="Fujiyama A."/>
            <person name="Inagaki F."/>
            <person name="Takami H."/>
        </authorList>
    </citation>
    <scope>NUCLEOTIDE SEQUENCE</scope>
    <source>
        <strain evidence="2">Expedition CK06-06</strain>
    </source>
</reference>
<feature type="non-terminal residue" evidence="2">
    <location>
        <position position="186"/>
    </location>
</feature>
<dbReference type="InterPro" id="IPR012131">
    <property type="entry name" value="Hstdl_DH"/>
</dbReference>
<dbReference type="GO" id="GO:0046872">
    <property type="term" value="F:metal ion binding"/>
    <property type="evidence" value="ECO:0007669"/>
    <property type="project" value="InterPro"/>
</dbReference>
<dbReference type="PRINTS" id="PR00083">
    <property type="entry name" value="HOLDHDRGNASE"/>
</dbReference>
<dbReference type="GO" id="GO:0005829">
    <property type="term" value="C:cytosol"/>
    <property type="evidence" value="ECO:0007669"/>
    <property type="project" value="TreeGrafter"/>
</dbReference>
<organism evidence="2">
    <name type="scientific">marine sediment metagenome</name>
    <dbReference type="NCBI Taxonomy" id="412755"/>
    <lineage>
        <taxon>unclassified sequences</taxon>
        <taxon>metagenomes</taxon>
        <taxon>ecological metagenomes</taxon>
    </lineage>
</organism>
<dbReference type="GO" id="GO:0004399">
    <property type="term" value="F:histidinol dehydrogenase activity"/>
    <property type="evidence" value="ECO:0007669"/>
    <property type="project" value="TreeGrafter"/>
</dbReference>
<gene>
    <name evidence="2" type="ORF">S01H1_46959</name>
</gene>
<dbReference type="InterPro" id="IPR016161">
    <property type="entry name" value="Ald_DH/histidinol_DH"/>
</dbReference>
<evidence type="ECO:0000256" key="1">
    <source>
        <dbReference type="ARBA" id="ARBA00023002"/>
    </source>
</evidence>
<dbReference type="AlphaFoldDB" id="X0VHH5"/>
<dbReference type="SUPFAM" id="SSF53720">
    <property type="entry name" value="ALDH-like"/>
    <property type="match status" value="1"/>
</dbReference>